<protein>
    <submittedName>
        <fullName evidence="1">Uncharacterized protein</fullName>
    </submittedName>
</protein>
<reference evidence="1" key="1">
    <citation type="journal article" date="2015" name="Nature">
        <title>Complex archaea that bridge the gap between prokaryotes and eukaryotes.</title>
        <authorList>
            <person name="Spang A."/>
            <person name="Saw J.H."/>
            <person name="Jorgensen S.L."/>
            <person name="Zaremba-Niedzwiedzka K."/>
            <person name="Martijn J."/>
            <person name="Lind A.E."/>
            <person name="van Eijk R."/>
            <person name="Schleper C."/>
            <person name="Guy L."/>
            <person name="Ettema T.J."/>
        </authorList>
    </citation>
    <scope>NUCLEOTIDE SEQUENCE</scope>
</reference>
<accession>A0A0F9FW78</accession>
<proteinExistence type="predicted"/>
<organism evidence="1">
    <name type="scientific">marine sediment metagenome</name>
    <dbReference type="NCBI Taxonomy" id="412755"/>
    <lineage>
        <taxon>unclassified sequences</taxon>
        <taxon>metagenomes</taxon>
        <taxon>ecological metagenomes</taxon>
    </lineage>
</organism>
<dbReference type="AlphaFoldDB" id="A0A0F9FW78"/>
<evidence type="ECO:0000313" key="1">
    <source>
        <dbReference type="EMBL" id="KKL61600.1"/>
    </source>
</evidence>
<sequence length="106" mass="12150">MSLFRWQDLKNVPDEIKSHLMKYSPQAIEAGVDITSVRAGTMTRLNFEAKWGVPYVEVDAKIKMVRLVLDGAKATAADTKELWAWIILLLKRRAEGRSREHLEDPK</sequence>
<name>A0A0F9FW78_9ZZZZ</name>
<dbReference type="EMBL" id="LAZR01028770">
    <property type="protein sequence ID" value="KKL61600.1"/>
    <property type="molecule type" value="Genomic_DNA"/>
</dbReference>
<comment type="caution">
    <text evidence="1">The sequence shown here is derived from an EMBL/GenBank/DDBJ whole genome shotgun (WGS) entry which is preliminary data.</text>
</comment>
<gene>
    <name evidence="1" type="ORF">LCGC14_2193680</name>
</gene>